<dbReference type="PROSITE" id="PS50846">
    <property type="entry name" value="HMA_2"/>
    <property type="match status" value="2"/>
</dbReference>
<feature type="transmembrane region" description="Helical" evidence="10">
    <location>
        <begin position="805"/>
        <end position="827"/>
    </location>
</feature>
<evidence type="ECO:0000256" key="9">
    <source>
        <dbReference type="ARBA" id="ARBA00023136"/>
    </source>
</evidence>
<keyword evidence="6 10" id="KW-0067">ATP-binding</keyword>
<evidence type="ECO:0000256" key="10">
    <source>
        <dbReference type="RuleBase" id="RU362081"/>
    </source>
</evidence>
<keyword evidence="5 10" id="KW-0547">Nucleotide-binding</keyword>
<dbReference type="EMBL" id="KV878584">
    <property type="protein sequence ID" value="OJJ60317.1"/>
    <property type="molecule type" value="Genomic_DNA"/>
</dbReference>
<dbReference type="OrthoDB" id="432719at2759"/>
<dbReference type="InterPro" id="IPR023298">
    <property type="entry name" value="ATPase_P-typ_TM_dom_sf"/>
</dbReference>
<evidence type="ECO:0000256" key="3">
    <source>
        <dbReference type="ARBA" id="ARBA00022692"/>
    </source>
</evidence>
<evidence type="ECO:0000256" key="2">
    <source>
        <dbReference type="ARBA" id="ARBA00006024"/>
    </source>
</evidence>
<gene>
    <name evidence="12" type="ORF">ASPSYDRAFT_55927</name>
</gene>
<dbReference type="GO" id="GO:0005507">
    <property type="term" value="F:copper ion binding"/>
    <property type="evidence" value="ECO:0007669"/>
    <property type="project" value="TreeGrafter"/>
</dbReference>
<dbReference type="GO" id="GO:0043682">
    <property type="term" value="F:P-type divalent copper transporter activity"/>
    <property type="evidence" value="ECO:0007669"/>
    <property type="project" value="TreeGrafter"/>
</dbReference>
<keyword evidence="3 10" id="KW-0812">Transmembrane</keyword>
<keyword evidence="8 10" id="KW-1133">Transmembrane helix</keyword>
<dbReference type="CDD" id="cd02094">
    <property type="entry name" value="P-type_ATPase_Cu-like"/>
    <property type="match status" value="1"/>
</dbReference>
<dbReference type="Gene3D" id="3.30.70.100">
    <property type="match status" value="3"/>
</dbReference>
<dbReference type="VEuPathDB" id="FungiDB:ASPSYDRAFT_55927"/>
<dbReference type="InterPro" id="IPR023299">
    <property type="entry name" value="ATPase_P-typ_cyto_dom_N"/>
</dbReference>
<dbReference type="PRINTS" id="PR00120">
    <property type="entry name" value="HATPASE"/>
</dbReference>
<comment type="subcellular location">
    <subcellularLocation>
        <location evidence="1">Membrane</location>
        <topology evidence="1">Multi-pass membrane protein</topology>
    </subcellularLocation>
</comment>
<evidence type="ECO:0000256" key="8">
    <source>
        <dbReference type="ARBA" id="ARBA00022989"/>
    </source>
</evidence>
<dbReference type="Gene3D" id="3.40.50.1000">
    <property type="entry name" value="HAD superfamily/HAD-like"/>
    <property type="match status" value="1"/>
</dbReference>
<keyword evidence="4 10" id="KW-0479">Metal-binding</keyword>
<dbReference type="SUPFAM" id="SSF55008">
    <property type="entry name" value="HMA, heavy metal-associated domain"/>
    <property type="match status" value="3"/>
</dbReference>
<evidence type="ECO:0000313" key="12">
    <source>
        <dbReference type="EMBL" id="OJJ60317.1"/>
    </source>
</evidence>
<dbReference type="SFLD" id="SFLDG00002">
    <property type="entry name" value="C1.7:_P-type_atpase_like"/>
    <property type="match status" value="1"/>
</dbReference>
<dbReference type="InterPro" id="IPR006121">
    <property type="entry name" value="HMA_dom"/>
</dbReference>
<dbReference type="GeneID" id="63765188"/>
<dbReference type="GO" id="GO:0016020">
    <property type="term" value="C:membrane"/>
    <property type="evidence" value="ECO:0007669"/>
    <property type="project" value="UniProtKB-SubCell"/>
</dbReference>
<dbReference type="SUPFAM" id="SSF81653">
    <property type="entry name" value="Calcium ATPase, transduction domain A"/>
    <property type="match status" value="1"/>
</dbReference>
<dbReference type="Proteomes" id="UP000184356">
    <property type="component" value="Unassembled WGS sequence"/>
</dbReference>
<dbReference type="GO" id="GO:0055070">
    <property type="term" value="P:copper ion homeostasis"/>
    <property type="evidence" value="ECO:0007669"/>
    <property type="project" value="TreeGrafter"/>
</dbReference>
<feature type="transmembrane region" description="Helical" evidence="10">
    <location>
        <begin position="1176"/>
        <end position="1196"/>
    </location>
</feature>
<dbReference type="PRINTS" id="PR00119">
    <property type="entry name" value="CATATPASE"/>
</dbReference>
<dbReference type="InterPro" id="IPR044492">
    <property type="entry name" value="P_typ_ATPase_HD_dom"/>
</dbReference>
<evidence type="ECO:0000256" key="7">
    <source>
        <dbReference type="ARBA" id="ARBA00022967"/>
    </source>
</evidence>
<feature type="transmembrane region" description="Helical" evidence="10">
    <location>
        <begin position="438"/>
        <end position="463"/>
    </location>
</feature>
<reference evidence="13" key="1">
    <citation type="journal article" date="2017" name="Genome Biol.">
        <title>Comparative genomics reveals high biological diversity and specific adaptations in the industrially and medically important fungal genus Aspergillus.</title>
        <authorList>
            <person name="de Vries R.P."/>
            <person name="Riley R."/>
            <person name="Wiebenga A."/>
            <person name="Aguilar-Osorio G."/>
            <person name="Amillis S."/>
            <person name="Uchima C.A."/>
            <person name="Anderluh G."/>
            <person name="Asadollahi M."/>
            <person name="Askin M."/>
            <person name="Barry K."/>
            <person name="Battaglia E."/>
            <person name="Bayram O."/>
            <person name="Benocci T."/>
            <person name="Braus-Stromeyer S.A."/>
            <person name="Caldana C."/>
            <person name="Canovas D."/>
            <person name="Cerqueira G.C."/>
            <person name="Chen F."/>
            <person name="Chen W."/>
            <person name="Choi C."/>
            <person name="Clum A."/>
            <person name="Dos Santos R.A."/>
            <person name="Damasio A.R."/>
            <person name="Diallinas G."/>
            <person name="Emri T."/>
            <person name="Fekete E."/>
            <person name="Flipphi M."/>
            <person name="Freyberg S."/>
            <person name="Gallo A."/>
            <person name="Gournas C."/>
            <person name="Habgood R."/>
            <person name="Hainaut M."/>
            <person name="Harispe M.L."/>
            <person name="Henrissat B."/>
            <person name="Hilden K.S."/>
            <person name="Hope R."/>
            <person name="Hossain A."/>
            <person name="Karabika E."/>
            <person name="Karaffa L."/>
            <person name="Karanyi Z."/>
            <person name="Krasevec N."/>
            <person name="Kuo A."/>
            <person name="Kusch H."/>
            <person name="LaButti K."/>
            <person name="Lagendijk E.L."/>
            <person name="Lapidus A."/>
            <person name="Levasseur A."/>
            <person name="Lindquist E."/>
            <person name="Lipzen A."/>
            <person name="Logrieco A.F."/>
            <person name="MacCabe A."/>
            <person name="Maekelae M.R."/>
            <person name="Malavazi I."/>
            <person name="Melin P."/>
            <person name="Meyer V."/>
            <person name="Mielnichuk N."/>
            <person name="Miskei M."/>
            <person name="Molnar A.P."/>
            <person name="Mule G."/>
            <person name="Ngan C.Y."/>
            <person name="Orejas M."/>
            <person name="Orosz E."/>
            <person name="Ouedraogo J.P."/>
            <person name="Overkamp K.M."/>
            <person name="Park H.-S."/>
            <person name="Perrone G."/>
            <person name="Piumi F."/>
            <person name="Punt P.J."/>
            <person name="Ram A.F."/>
            <person name="Ramon A."/>
            <person name="Rauscher S."/>
            <person name="Record E."/>
            <person name="Riano-Pachon D.M."/>
            <person name="Robert V."/>
            <person name="Roehrig J."/>
            <person name="Ruller R."/>
            <person name="Salamov A."/>
            <person name="Salih N.S."/>
            <person name="Samson R.A."/>
            <person name="Sandor E."/>
            <person name="Sanguinetti M."/>
            <person name="Schuetze T."/>
            <person name="Sepcic K."/>
            <person name="Shelest E."/>
            <person name="Sherlock G."/>
            <person name="Sophianopoulou V."/>
            <person name="Squina F.M."/>
            <person name="Sun H."/>
            <person name="Susca A."/>
            <person name="Todd R.B."/>
            <person name="Tsang A."/>
            <person name="Unkles S.E."/>
            <person name="van de Wiele N."/>
            <person name="van Rossen-Uffink D."/>
            <person name="Oliveira J.V."/>
            <person name="Vesth T.C."/>
            <person name="Visser J."/>
            <person name="Yu J.-H."/>
            <person name="Zhou M."/>
            <person name="Andersen M.R."/>
            <person name="Archer D.B."/>
            <person name="Baker S.E."/>
            <person name="Benoit I."/>
            <person name="Brakhage A.A."/>
            <person name="Braus G.H."/>
            <person name="Fischer R."/>
            <person name="Frisvad J.C."/>
            <person name="Goldman G.H."/>
            <person name="Houbraken J."/>
            <person name="Oakley B."/>
            <person name="Pocsi I."/>
            <person name="Scazzocchio C."/>
            <person name="Seiboth B."/>
            <person name="vanKuyk P.A."/>
            <person name="Wortman J."/>
            <person name="Dyer P.S."/>
            <person name="Grigoriev I.V."/>
        </authorList>
    </citation>
    <scope>NUCLEOTIDE SEQUENCE [LARGE SCALE GENOMIC DNA]</scope>
    <source>
        <strain evidence="13">CBS 593.65</strain>
    </source>
</reference>
<dbReference type="NCBIfam" id="TIGR01494">
    <property type="entry name" value="ATPase_P-type"/>
    <property type="match status" value="1"/>
</dbReference>
<feature type="transmembrane region" description="Helical" evidence="10">
    <location>
        <begin position="763"/>
        <end position="785"/>
    </location>
</feature>
<evidence type="ECO:0000259" key="11">
    <source>
        <dbReference type="PROSITE" id="PS50846"/>
    </source>
</evidence>
<feature type="transmembrane region" description="Helical" evidence="10">
    <location>
        <begin position="487"/>
        <end position="505"/>
    </location>
</feature>
<dbReference type="InterPro" id="IPR036412">
    <property type="entry name" value="HAD-like_sf"/>
</dbReference>
<dbReference type="PANTHER" id="PTHR43520">
    <property type="entry name" value="ATP7, ISOFORM B"/>
    <property type="match status" value="1"/>
</dbReference>
<feature type="transmembrane region" description="Helical" evidence="10">
    <location>
        <begin position="537"/>
        <end position="557"/>
    </location>
</feature>
<name>A0A1L9TLK9_9EURO</name>
<dbReference type="InterPro" id="IPR027256">
    <property type="entry name" value="P-typ_ATPase_IB"/>
</dbReference>
<dbReference type="STRING" id="1036612.A0A1L9TLK9"/>
<dbReference type="Pfam" id="PF00702">
    <property type="entry name" value="Hydrolase"/>
    <property type="match status" value="1"/>
</dbReference>
<dbReference type="SFLD" id="SFLDF00027">
    <property type="entry name" value="p-type_atpase"/>
    <property type="match status" value="1"/>
</dbReference>
<evidence type="ECO:0000256" key="1">
    <source>
        <dbReference type="ARBA" id="ARBA00004141"/>
    </source>
</evidence>
<dbReference type="Gene3D" id="2.70.150.10">
    <property type="entry name" value="Calcium-transporting ATPase, cytoplasmic transduction domain A"/>
    <property type="match status" value="1"/>
</dbReference>
<dbReference type="RefSeq" id="XP_040704123.1">
    <property type="nucleotide sequence ID" value="XM_040849115.1"/>
</dbReference>
<dbReference type="InterPro" id="IPR018303">
    <property type="entry name" value="ATPase_P-typ_P_site"/>
</dbReference>
<evidence type="ECO:0000256" key="6">
    <source>
        <dbReference type="ARBA" id="ARBA00022840"/>
    </source>
</evidence>
<dbReference type="SFLD" id="SFLDS00003">
    <property type="entry name" value="Haloacid_Dehalogenase"/>
    <property type="match status" value="1"/>
</dbReference>
<dbReference type="PROSITE" id="PS00154">
    <property type="entry name" value="ATPASE_E1_E2"/>
    <property type="match status" value="1"/>
</dbReference>
<feature type="transmembrane region" description="Helical" evidence="10">
    <location>
        <begin position="597"/>
        <end position="615"/>
    </location>
</feature>
<dbReference type="InterPro" id="IPR017969">
    <property type="entry name" value="Heavy-metal-associated_CS"/>
</dbReference>
<dbReference type="InterPro" id="IPR001757">
    <property type="entry name" value="P_typ_ATPase"/>
</dbReference>
<sequence>MTMKSTLNSRTRTATFRILNLHCSSCILTIERAFSTLSPQPSLVSHSIASRSITVCRDLELPDSTISKALEDVGLEVLEVCQSGVGDSRQELRYPDEGRDEEEDLLERAWKRWKRSQLAMSSEQRTATHIRHCDLCRSEGKKPEIAKDSSSSTISQGLTREPFVVVENAESLIPVQVTISIVGMTCGTCVGRISEALEAQPWSRSVDISLLSNSATITVSGRERAKDIVETIENIGYEATVENIEELNDSQQTLQKLSRDMYQASYSISGMTCSTCIGTINNALQQHSWVKHVDINLISNSAAIVYEGKDNLDQITASIENVGYDAVVNDVVQLGHSRHQEERRELQIRVSGMYCENCPHRVYDSLAEFGPRVSIEEPLSLTNPIMKVRYTPNAPEFTIRDILASISARSPSFDLSIYHPPTLEERSHTIHVREQQRLLLRVILSVAVAIPTSIIGIALGSLIPSGSKLGNFLMHPIWAGQVRRVDWALFIMATLVYFLAADIFHRRALKEIWLMWRRGSPTPLLQRFYRFGSMNTLMSLGTSIAYFSSVAQLVLAATSSTQPASLETSVAHFGSPPQLVLEVPSSSQPASDPVTSTYFDSVVFLTMFLLIGKLIESYSRSKTGEAVKMLGSLRPTEALLVIPHNGKGPSAKSSDLSGRTRRVHIDLLEQGDTIRIPHGSSPPWDGSVVEGESEFDESSLTGESKLVRKQVGDKIFSGSINKSGPVSIQITGVAGDSMLDQIIRVVREGQARRAPMERLADTLTAYFVPIVTLIAVSTWIIWLGLGLSGTLPQDYLDISRGGWPLWSLQFGIAVFVIACPCGIALAAPTALSVGGGIAAQNGILVKGGGEAFQEASQLDCVVFDKTGTLTQGGAPAVTEHGALPLDDPALMSTMVRCLEETSNHPIAKAIVAFYESEHLRAIQVNSIDEIPGKGMRGTFKSEGRDAEIIVGSVALMADYGVDLQNDIGQKVYCWSGKGQSIAMVASNTGSTWQLVMGFAISDPLRPEARATINALQHRNVDVWMISGDNLRTAAAVGNMVGIPKDNIIAEVLPGQKAEKIQYLQRTLQKSRGNSKQRATIAMVGDGVNDSPALTVADVGIAIGSGSDIAISSADFILVSSQLDSVLTLISLSRTVMTRIKFNFGWALIYNLLALPVAAGVLYPVKSGGNHVRLDPIWASLAMALSSVSVVCSSLALKSQLPGVGFQNPNKNTSQGH</sequence>
<feature type="transmembrane region" description="Helical" evidence="10">
    <location>
        <begin position="1143"/>
        <end position="1164"/>
    </location>
</feature>
<dbReference type="InterPro" id="IPR023214">
    <property type="entry name" value="HAD_sf"/>
</dbReference>
<organism evidence="12 13">
    <name type="scientific">Aspergillus sydowii CBS 593.65</name>
    <dbReference type="NCBI Taxonomy" id="1036612"/>
    <lineage>
        <taxon>Eukaryota</taxon>
        <taxon>Fungi</taxon>
        <taxon>Dikarya</taxon>
        <taxon>Ascomycota</taxon>
        <taxon>Pezizomycotina</taxon>
        <taxon>Eurotiomycetes</taxon>
        <taxon>Eurotiomycetidae</taxon>
        <taxon>Eurotiales</taxon>
        <taxon>Aspergillaceae</taxon>
        <taxon>Aspergillus</taxon>
        <taxon>Aspergillus subgen. Nidulantes</taxon>
    </lineage>
</organism>
<dbReference type="InterPro" id="IPR036163">
    <property type="entry name" value="HMA_dom_sf"/>
</dbReference>
<dbReference type="PANTHER" id="PTHR43520:SF32">
    <property type="entry name" value="COPPER RESISTANCE P-TYPE ATPASE (EUROFUNG)"/>
    <property type="match status" value="1"/>
</dbReference>
<proteinExistence type="inferred from homology"/>
<dbReference type="SUPFAM" id="SSF56784">
    <property type="entry name" value="HAD-like"/>
    <property type="match status" value="1"/>
</dbReference>
<dbReference type="GO" id="GO:0016887">
    <property type="term" value="F:ATP hydrolysis activity"/>
    <property type="evidence" value="ECO:0007669"/>
    <property type="project" value="InterPro"/>
</dbReference>
<dbReference type="CDD" id="cd00371">
    <property type="entry name" value="HMA"/>
    <property type="match status" value="3"/>
</dbReference>
<dbReference type="InterPro" id="IPR059000">
    <property type="entry name" value="ATPase_P-type_domA"/>
</dbReference>
<dbReference type="NCBIfam" id="TIGR01525">
    <property type="entry name" value="ATPase-IB_hvy"/>
    <property type="match status" value="1"/>
</dbReference>
<dbReference type="SUPFAM" id="SSF81665">
    <property type="entry name" value="Calcium ATPase, transmembrane domain M"/>
    <property type="match status" value="1"/>
</dbReference>
<dbReference type="Pfam" id="PF00122">
    <property type="entry name" value="E1-E2_ATPase"/>
    <property type="match status" value="1"/>
</dbReference>
<feature type="domain" description="HMA" evidence="11">
    <location>
        <begin position="262"/>
        <end position="327"/>
    </location>
</feature>
<keyword evidence="9 10" id="KW-0472">Membrane</keyword>
<feature type="domain" description="HMA" evidence="11">
    <location>
        <begin position="175"/>
        <end position="240"/>
    </location>
</feature>
<keyword evidence="7" id="KW-1278">Translocase</keyword>
<dbReference type="GO" id="GO:0005524">
    <property type="term" value="F:ATP binding"/>
    <property type="evidence" value="ECO:0007669"/>
    <property type="project" value="UniProtKB-UniRule"/>
</dbReference>
<evidence type="ECO:0000256" key="4">
    <source>
        <dbReference type="ARBA" id="ARBA00022723"/>
    </source>
</evidence>
<dbReference type="AlphaFoldDB" id="A0A1L9TLK9"/>
<evidence type="ECO:0000256" key="5">
    <source>
        <dbReference type="ARBA" id="ARBA00022741"/>
    </source>
</evidence>
<accession>A0A1L9TLK9</accession>
<keyword evidence="13" id="KW-1185">Reference proteome</keyword>
<dbReference type="InterPro" id="IPR008250">
    <property type="entry name" value="ATPase_P-typ_transduc_dom_A_sf"/>
</dbReference>
<dbReference type="Pfam" id="PF00403">
    <property type="entry name" value="HMA"/>
    <property type="match status" value="2"/>
</dbReference>
<evidence type="ECO:0000313" key="13">
    <source>
        <dbReference type="Proteomes" id="UP000184356"/>
    </source>
</evidence>
<dbReference type="FunFam" id="2.70.150.10:FF:000068">
    <property type="entry name" value="Copper resistance-associated P-type ATPase"/>
    <property type="match status" value="1"/>
</dbReference>
<comment type="similarity">
    <text evidence="2 10">Belongs to the cation transport ATPase (P-type) (TC 3.A.3) family. Type IB subfamily.</text>
</comment>
<dbReference type="PROSITE" id="PS01047">
    <property type="entry name" value="HMA_1"/>
    <property type="match status" value="2"/>
</dbReference>
<dbReference type="Gene3D" id="3.40.1110.10">
    <property type="entry name" value="Calcium-transporting ATPase, cytoplasmic domain N"/>
    <property type="match status" value="1"/>
</dbReference>
<protein>
    <recommendedName>
        <fullName evidence="11">HMA domain-containing protein</fullName>
    </recommendedName>
</protein>